<dbReference type="PROSITE" id="PS50066">
    <property type="entry name" value="MADS_BOX_2"/>
    <property type="match status" value="1"/>
</dbReference>
<dbReference type="InterPro" id="IPR002487">
    <property type="entry name" value="TF_Kbox"/>
</dbReference>
<dbReference type="GO" id="GO:0003677">
    <property type="term" value="F:DNA binding"/>
    <property type="evidence" value="ECO:0007669"/>
    <property type="project" value="UniProtKB-KW"/>
</dbReference>
<sequence>MGRRKLKLERIEDKSARQVTFTKRRNGLFKKARELSVLCDVNIALIIFSNPGKLYQYSSTPSMTRILQRYHNHPAAKDASPSTRPDEYSSFLTCEELLQTVDRKLDEPSSNDLTFTDFIHLQKQFETALMQTRETKTGLLLKSISSLKEQEKLLEEEKMVLQEKVNASKRNRGAIDLNASKRKRKRSAFDLYVSKRKRGAIDLNAIPTIPE</sequence>
<evidence type="ECO:0000313" key="9">
    <source>
        <dbReference type="Proteomes" id="UP001567538"/>
    </source>
</evidence>
<comment type="subcellular location">
    <subcellularLocation>
        <location evidence="1">Nucleus</location>
    </subcellularLocation>
</comment>
<dbReference type="SUPFAM" id="SSF55455">
    <property type="entry name" value="SRF-like"/>
    <property type="match status" value="1"/>
</dbReference>
<dbReference type="PANTHER" id="PTHR48019">
    <property type="entry name" value="SERUM RESPONSE FACTOR HOMOLOG"/>
    <property type="match status" value="1"/>
</dbReference>
<accession>A0ABD1G5S5</accession>
<dbReference type="Pfam" id="PF01486">
    <property type="entry name" value="K-box"/>
    <property type="match status" value="1"/>
</dbReference>
<dbReference type="InterPro" id="IPR036879">
    <property type="entry name" value="TF_MADSbox_sf"/>
</dbReference>
<dbReference type="Gene3D" id="3.40.1810.10">
    <property type="entry name" value="Transcription factor, MADS-box"/>
    <property type="match status" value="1"/>
</dbReference>
<keyword evidence="3" id="KW-0238">DNA-binding</keyword>
<evidence type="ECO:0000259" key="7">
    <source>
        <dbReference type="PROSITE" id="PS50066"/>
    </source>
</evidence>
<dbReference type="InterPro" id="IPR050142">
    <property type="entry name" value="MADS-box/MEF2_TF"/>
</dbReference>
<evidence type="ECO:0000256" key="2">
    <source>
        <dbReference type="ARBA" id="ARBA00023015"/>
    </source>
</evidence>
<dbReference type="Pfam" id="PF00319">
    <property type="entry name" value="SRF-TF"/>
    <property type="match status" value="1"/>
</dbReference>
<evidence type="ECO:0000256" key="3">
    <source>
        <dbReference type="ARBA" id="ARBA00023125"/>
    </source>
</evidence>
<evidence type="ECO:0000256" key="6">
    <source>
        <dbReference type="SAM" id="Coils"/>
    </source>
</evidence>
<keyword evidence="4" id="KW-0804">Transcription</keyword>
<reference evidence="8 9" key="1">
    <citation type="submission" date="2024-06" db="EMBL/GenBank/DDBJ databases">
        <title>A chromosome level genome sequence of Diviner's sage (Salvia divinorum).</title>
        <authorList>
            <person name="Ford S.A."/>
            <person name="Ro D.-K."/>
            <person name="Ness R.W."/>
            <person name="Phillips M.A."/>
        </authorList>
    </citation>
    <scope>NUCLEOTIDE SEQUENCE [LARGE SCALE GENOMIC DNA]</scope>
    <source>
        <strain evidence="8">SAF-2024a</strain>
        <tissue evidence="8">Leaf</tissue>
    </source>
</reference>
<dbReference type="InterPro" id="IPR002100">
    <property type="entry name" value="TF_MADSbox"/>
</dbReference>
<dbReference type="PRINTS" id="PR00404">
    <property type="entry name" value="MADSDOMAIN"/>
</dbReference>
<dbReference type="InterPro" id="IPR033896">
    <property type="entry name" value="MEF2-like_N"/>
</dbReference>
<dbReference type="EMBL" id="JBEAFC010000010">
    <property type="protein sequence ID" value="KAL1539237.1"/>
    <property type="molecule type" value="Genomic_DNA"/>
</dbReference>
<name>A0ABD1G5S5_SALDI</name>
<keyword evidence="6" id="KW-0175">Coiled coil</keyword>
<evidence type="ECO:0000313" key="8">
    <source>
        <dbReference type="EMBL" id="KAL1539237.1"/>
    </source>
</evidence>
<dbReference type="PROSITE" id="PS00350">
    <property type="entry name" value="MADS_BOX_1"/>
    <property type="match status" value="1"/>
</dbReference>
<keyword evidence="5" id="KW-0539">Nucleus</keyword>
<feature type="coiled-coil region" evidence="6">
    <location>
        <begin position="144"/>
        <end position="171"/>
    </location>
</feature>
<dbReference type="GO" id="GO:0005634">
    <property type="term" value="C:nucleus"/>
    <property type="evidence" value="ECO:0007669"/>
    <property type="project" value="UniProtKB-SubCell"/>
</dbReference>
<keyword evidence="2" id="KW-0805">Transcription regulation</keyword>
<evidence type="ECO:0000256" key="4">
    <source>
        <dbReference type="ARBA" id="ARBA00023163"/>
    </source>
</evidence>
<gene>
    <name evidence="8" type="ORF">AAHA92_27881</name>
</gene>
<dbReference type="SMART" id="SM00432">
    <property type="entry name" value="MADS"/>
    <property type="match status" value="1"/>
</dbReference>
<dbReference type="Proteomes" id="UP001567538">
    <property type="component" value="Unassembled WGS sequence"/>
</dbReference>
<evidence type="ECO:0000256" key="5">
    <source>
        <dbReference type="ARBA" id="ARBA00023242"/>
    </source>
</evidence>
<proteinExistence type="predicted"/>
<dbReference type="CDD" id="cd00265">
    <property type="entry name" value="MADS_MEF2_like"/>
    <property type="match status" value="1"/>
</dbReference>
<dbReference type="AlphaFoldDB" id="A0ABD1G5S5"/>
<comment type="caution">
    <text evidence="8">The sequence shown here is derived from an EMBL/GenBank/DDBJ whole genome shotgun (WGS) entry which is preliminary data.</text>
</comment>
<organism evidence="8 9">
    <name type="scientific">Salvia divinorum</name>
    <name type="common">Maria pastora</name>
    <name type="synonym">Diviner's sage</name>
    <dbReference type="NCBI Taxonomy" id="28513"/>
    <lineage>
        <taxon>Eukaryota</taxon>
        <taxon>Viridiplantae</taxon>
        <taxon>Streptophyta</taxon>
        <taxon>Embryophyta</taxon>
        <taxon>Tracheophyta</taxon>
        <taxon>Spermatophyta</taxon>
        <taxon>Magnoliopsida</taxon>
        <taxon>eudicotyledons</taxon>
        <taxon>Gunneridae</taxon>
        <taxon>Pentapetalae</taxon>
        <taxon>asterids</taxon>
        <taxon>lamiids</taxon>
        <taxon>Lamiales</taxon>
        <taxon>Lamiaceae</taxon>
        <taxon>Nepetoideae</taxon>
        <taxon>Mentheae</taxon>
        <taxon>Salviinae</taxon>
        <taxon>Salvia</taxon>
        <taxon>Salvia subgen. Calosphace</taxon>
    </lineage>
</organism>
<keyword evidence="9" id="KW-1185">Reference proteome</keyword>
<feature type="domain" description="MADS-box" evidence="7">
    <location>
        <begin position="1"/>
        <end position="61"/>
    </location>
</feature>
<evidence type="ECO:0000256" key="1">
    <source>
        <dbReference type="ARBA" id="ARBA00004123"/>
    </source>
</evidence>
<protein>
    <submittedName>
        <fullName evidence="8">MADS-box protein FLOWERING LOCUS C-like</fullName>
    </submittedName>
</protein>